<comment type="subcellular location">
    <subcellularLocation>
        <location evidence="1">Cell membrane</location>
        <topology evidence="1">Multi-pass membrane protein</topology>
    </subcellularLocation>
</comment>
<evidence type="ECO:0000256" key="3">
    <source>
        <dbReference type="ARBA" id="ARBA00021907"/>
    </source>
</evidence>
<dbReference type="EMBL" id="JACOZA010000021">
    <property type="protein sequence ID" value="MBI2096690.1"/>
    <property type="molecule type" value="Genomic_DNA"/>
</dbReference>
<feature type="transmembrane region" description="Helical" evidence="11">
    <location>
        <begin position="180"/>
        <end position="205"/>
    </location>
</feature>
<evidence type="ECO:0000256" key="5">
    <source>
        <dbReference type="ARBA" id="ARBA00022618"/>
    </source>
</evidence>
<dbReference type="Proteomes" id="UP000724148">
    <property type="component" value="Unassembled WGS sequence"/>
</dbReference>
<evidence type="ECO:0000256" key="1">
    <source>
        <dbReference type="ARBA" id="ARBA00004651"/>
    </source>
</evidence>
<feature type="transmembrane region" description="Helical" evidence="11">
    <location>
        <begin position="21"/>
        <end position="48"/>
    </location>
</feature>
<evidence type="ECO:0000313" key="15">
    <source>
        <dbReference type="Proteomes" id="UP000724148"/>
    </source>
</evidence>
<keyword evidence="4 10" id="KW-1003">Cell membrane</keyword>
<evidence type="ECO:0000256" key="11">
    <source>
        <dbReference type="SAM" id="Phobius"/>
    </source>
</evidence>
<evidence type="ECO:0000259" key="12">
    <source>
        <dbReference type="Pfam" id="PF02687"/>
    </source>
</evidence>
<dbReference type="InterPro" id="IPR040690">
    <property type="entry name" value="FtsX_ECD"/>
</dbReference>
<evidence type="ECO:0000256" key="8">
    <source>
        <dbReference type="ARBA" id="ARBA00023136"/>
    </source>
</evidence>
<feature type="transmembrane region" description="Helical" evidence="11">
    <location>
        <begin position="226"/>
        <end position="253"/>
    </location>
</feature>
<dbReference type="PANTHER" id="PTHR47755">
    <property type="entry name" value="CELL DIVISION PROTEIN FTSX"/>
    <property type="match status" value="1"/>
</dbReference>
<evidence type="ECO:0000256" key="9">
    <source>
        <dbReference type="ARBA" id="ARBA00023306"/>
    </source>
</evidence>
<keyword evidence="5 10" id="KW-0132">Cell division</keyword>
<proteinExistence type="inferred from homology"/>
<dbReference type="InterPro" id="IPR003838">
    <property type="entry name" value="ABC3_permease_C"/>
</dbReference>
<sequence>MAIESLKRIMKSAAVSFWRNGWLSTATVLVMVLTLFVIGGLVLSSVLFNTILASVEEKIDVSVYFLPNTPEELIINLKSEFQKIPNVREVAYVSQAEALERFRERHKDNPVVIESLQELEDNPLEASLNISAIDTLKFQDIVTAIEARQEPTVDKINFRENQLAIERLSKITTASKTTGAVLAIVLAFVAVLVTFNTVRLAIYTARDEINVMRLVGATAWYIRGPFLVEGIIDGALAAVVTTAIYFPIIWFLAPKLQLFLDGVNMFDYFVSHFFEFFAILLGTSVVLSVLSSILAIRRYLKV</sequence>
<dbReference type="Pfam" id="PF02687">
    <property type="entry name" value="FtsX"/>
    <property type="match status" value="1"/>
</dbReference>
<feature type="domain" description="ABC3 transporter permease C-terminal" evidence="12">
    <location>
        <begin position="181"/>
        <end position="301"/>
    </location>
</feature>
<dbReference type="Pfam" id="PF18075">
    <property type="entry name" value="FtsX_ECD"/>
    <property type="match status" value="1"/>
</dbReference>
<feature type="transmembrane region" description="Helical" evidence="11">
    <location>
        <begin position="273"/>
        <end position="296"/>
    </location>
</feature>
<name>A0A931SB09_9BACT</name>
<evidence type="ECO:0000256" key="6">
    <source>
        <dbReference type="ARBA" id="ARBA00022692"/>
    </source>
</evidence>
<keyword evidence="8 10" id="KW-0472">Membrane</keyword>
<evidence type="ECO:0000256" key="2">
    <source>
        <dbReference type="ARBA" id="ARBA00007379"/>
    </source>
</evidence>
<feature type="domain" description="FtsX extracellular" evidence="13">
    <location>
        <begin position="60"/>
        <end position="149"/>
    </location>
</feature>
<dbReference type="GO" id="GO:0005886">
    <property type="term" value="C:plasma membrane"/>
    <property type="evidence" value="ECO:0007669"/>
    <property type="project" value="UniProtKB-SubCell"/>
</dbReference>
<dbReference type="PIRSF" id="PIRSF003097">
    <property type="entry name" value="FtsX"/>
    <property type="match status" value="1"/>
</dbReference>
<reference evidence="14" key="1">
    <citation type="submission" date="2020-07" db="EMBL/GenBank/DDBJ databases">
        <title>Huge and variable diversity of episymbiotic CPR bacteria and DPANN archaea in groundwater ecosystems.</title>
        <authorList>
            <person name="He C.Y."/>
            <person name="Keren R."/>
            <person name="Whittaker M."/>
            <person name="Farag I.F."/>
            <person name="Doudna J."/>
            <person name="Cate J.H.D."/>
            <person name="Banfield J.F."/>
        </authorList>
    </citation>
    <scope>NUCLEOTIDE SEQUENCE</scope>
    <source>
        <strain evidence="14">NC_groundwater_193_Ag_S-0.1um_51_7</strain>
    </source>
</reference>
<keyword evidence="7 11" id="KW-1133">Transmembrane helix</keyword>
<dbReference type="AlphaFoldDB" id="A0A931SB09"/>
<keyword evidence="6 11" id="KW-0812">Transmembrane</keyword>
<accession>A0A931SB09</accession>
<evidence type="ECO:0000256" key="4">
    <source>
        <dbReference type="ARBA" id="ARBA00022475"/>
    </source>
</evidence>
<evidence type="ECO:0000259" key="13">
    <source>
        <dbReference type="Pfam" id="PF18075"/>
    </source>
</evidence>
<dbReference type="PANTHER" id="PTHR47755:SF1">
    <property type="entry name" value="CELL DIVISION PROTEIN FTSX"/>
    <property type="match status" value="1"/>
</dbReference>
<organism evidence="14 15">
    <name type="scientific">Candidatus Sungiibacteriota bacterium</name>
    <dbReference type="NCBI Taxonomy" id="2750080"/>
    <lineage>
        <taxon>Bacteria</taxon>
        <taxon>Candidatus Sungiibacteriota</taxon>
    </lineage>
</organism>
<evidence type="ECO:0000256" key="10">
    <source>
        <dbReference type="PIRNR" id="PIRNR003097"/>
    </source>
</evidence>
<comment type="similarity">
    <text evidence="2 10">Belongs to the ABC-4 integral membrane protein family. FtsX subfamily.</text>
</comment>
<comment type="caution">
    <text evidence="14">The sequence shown here is derived from an EMBL/GenBank/DDBJ whole genome shotgun (WGS) entry which is preliminary data.</text>
</comment>
<keyword evidence="9 10" id="KW-0131">Cell cycle</keyword>
<dbReference type="Gene3D" id="3.30.70.3040">
    <property type="match status" value="1"/>
</dbReference>
<evidence type="ECO:0000256" key="7">
    <source>
        <dbReference type="ARBA" id="ARBA00022989"/>
    </source>
</evidence>
<dbReference type="GO" id="GO:0051301">
    <property type="term" value="P:cell division"/>
    <property type="evidence" value="ECO:0007669"/>
    <property type="project" value="UniProtKB-KW"/>
</dbReference>
<dbReference type="InterPro" id="IPR004513">
    <property type="entry name" value="FtsX"/>
</dbReference>
<gene>
    <name evidence="14" type="ORF">HYT40_00825</name>
</gene>
<protein>
    <recommendedName>
        <fullName evidence="3 10">Cell division protein FtsX</fullName>
    </recommendedName>
</protein>
<evidence type="ECO:0000313" key="14">
    <source>
        <dbReference type="EMBL" id="MBI2096690.1"/>
    </source>
</evidence>